<dbReference type="Proteomes" id="UP000032210">
    <property type="component" value="Unassembled WGS sequence"/>
</dbReference>
<protein>
    <submittedName>
        <fullName evidence="2">Acetyltransferase (GNAT) family protein</fullName>
    </submittedName>
</protein>
<keyword evidence="2" id="KW-0808">Transferase</keyword>
<dbReference type="PROSITE" id="PS51186">
    <property type="entry name" value="GNAT"/>
    <property type="match status" value="1"/>
</dbReference>
<evidence type="ECO:0000259" key="1">
    <source>
        <dbReference type="PROSITE" id="PS51186"/>
    </source>
</evidence>
<reference evidence="2 3" key="1">
    <citation type="submission" date="2015-01" db="EMBL/GenBank/DDBJ databases">
        <title>Genome sequence of the beneficial rhizobacterium Pseudomonas fluorescens 2-79.</title>
        <authorList>
            <person name="Thuermer A."/>
            <person name="Daniel R."/>
        </authorList>
    </citation>
    <scope>NUCLEOTIDE SEQUENCE [LARGE SCALE GENOMIC DNA]</scope>
    <source>
        <strain evidence="2 3">2-79</strain>
    </source>
</reference>
<proteinExistence type="predicted"/>
<dbReference type="EMBL" id="JXCQ01000008">
    <property type="protein sequence ID" value="KIR23162.1"/>
    <property type="molecule type" value="Genomic_DNA"/>
</dbReference>
<dbReference type="GO" id="GO:0016747">
    <property type="term" value="F:acyltransferase activity, transferring groups other than amino-acyl groups"/>
    <property type="evidence" value="ECO:0007669"/>
    <property type="project" value="InterPro"/>
</dbReference>
<sequence>MFEDIRSLIFAEQSLQSGMLVRGVSVEEYVQKIQEHAEFLAHYAAQNCLGFVSFYCNDFESKRGYITMVLISESGRGKGVAKQLIFGVLSIMRSRGYRTCDLEVFRSNYSAYNLYIKCGFRIVRESEESFKMSVDL</sequence>
<dbReference type="Gene3D" id="3.40.630.30">
    <property type="match status" value="1"/>
</dbReference>
<comment type="caution">
    <text evidence="2">The sequence shown here is derived from an EMBL/GenBank/DDBJ whole genome shotgun (WGS) entry which is preliminary data.</text>
</comment>
<dbReference type="InterPro" id="IPR000182">
    <property type="entry name" value="GNAT_dom"/>
</dbReference>
<dbReference type="AlphaFoldDB" id="A0A0D0RUC3"/>
<dbReference type="Pfam" id="PF00583">
    <property type="entry name" value="Acetyltransf_1"/>
    <property type="match status" value="1"/>
</dbReference>
<name>A0A0D0RUC3_PSEFL</name>
<evidence type="ECO:0000313" key="3">
    <source>
        <dbReference type="Proteomes" id="UP000032210"/>
    </source>
</evidence>
<gene>
    <name evidence="2" type="ORF">PFLU3_13150</name>
</gene>
<dbReference type="SUPFAM" id="SSF55729">
    <property type="entry name" value="Acyl-CoA N-acyltransferases (Nat)"/>
    <property type="match status" value="1"/>
</dbReference>
<feature type="domain" description="N-acetyltransferase" evidence="1">
    <location>
        <begin position="1"/>
        <end position="136"/>
    </location>
</feature>
<organism evidence="2 3">
    <name type="scientific">Pseudomonas fluorescens</name>
    <dbReference type="NCBI Taxonomy" id="294"/>
    <lineage>
        <taxon>Bacteria</taxon>
        <taxon>Pseudomonadati</taxon>
        <taxon>Pseudomonadota</taxon>
        <taxon>Gammaproteobacteria</taxon>
        <taxon>Pseudomonadales</taxon>
        <taxon>Pseudomonadaceae</taxon>
        <taxon>Pseudomonas</taxon>
    </lineage>
</organism>
<evidence type="ECO:0000313" key="2">
    <source>
        <dbReference type="EMBL" id="KIR23162.1"/>
    </source>
</evidence>
<dbReference type="InterPro" id="IPR016181">
    <property type="entry name" value="Acyl_CoA_acyltransferase"/>
</dbReference>
<accession>A0A0D0RUC3</accession>
<dbReference type="PATRIC" id="fig|294.125.peg.1351"/>
<dbReference type="RefSeq" id="WP_052501118.1">
    <property type="nucleotide sequence ID" value="NZ_JXCQ01000008.1"/>
</dbReference>
<dbReference type="CDD" id="cd04301">
    <property type="entry name" value="NAT_SF"/>
    <property type="match status" value="1"/>
</dbReference>